<feature type="binding site" evidence="13">
    <location>
        <position position="487"/>
    </location>
    <ligand>
        <name>Zn(2+)</name>
        <dbReference type="ChEBI" id="CHEBI:29105"/>
        <note>catalytic</note>
    </ligand>
</feature>
<dbReference type="GO" id="GO:0006435">
    <property type="term" value="P:threonyl-tRNA aminoacylation"/>
    <property type="evidence" value="ECO:0007669"/>
    <property type="project" value="UniProtKB-UniRule"/>
</dbReference>
<dbReference type="InterPro" id="IPR018163">
    <property type="entry name" value="Thr/Ala-tRNA-synth_IIc_edit"/>
</dbReference>
<dbReference type="PANTHER" id="PTHR11451">
    <property type="entry name" value="THREONINE-TRNA LIGASE"/>
    <property type="match status" value="1"/>
</dbReference>
<proteinExistence type="inferred from homology"/>
<dbReference type="EMBL" id="RJVK01000001">
    <property type="protein sequence ID" value="ROR41162.1"/>
    <property type="molecule type" value="Genomic_DNA"/>
</dbReference>
<evidence type="ECO:0000256" key="3">
    <source>
        <dbReference type="ARBA" id="ARBA00022555"/>
    </source>
</evidence>
<dbReference type="GO" id="GO:0005829">
    <property type="term" value="C:cytosol"/>
    <property type="evidence" value="ECO:0007669"/>
    <property type="project" value="TreeGrafter"/>
</dbReference>
<dbReference type="InterPro" id="IPR033728">
    <property type="entry name" value="ThrRS_core"/>
</dbReference>
<dbReference type="Pfam" id="PF03129">
    <property type="entry name" value="HGTP_anticodon"/>
    <property type="match status" value="1"/>
</dbReference>
<dbReference type="InterPro" id="IPR006195">
    <property type="entry name" value="aa-tRNA-synth_II"/>
</dbReference>
<keyword evidence="5 13" id="KW-0479">Metal-binding</keyword>
<dbReference type="GO" id="GO:0046872">
    <property type="term" value="F:metal ion binding"/>
    <property type="evidence" value="ECO:0007669"/>
    <property type="project" value="UniProtKB-KW"/>
</dbReference>
<reference evidence="15" key="3">
    <citation type="submission" date="2019-06" db="EMBL/GenBank/DDBJ databases">
        <title>A comparative analysis of the Nautiliaceae.</title>
        <authorList>
            <person name="Grosche A."/>
            <person name="Smedile F."/>
            <person name="Vetriani C."/>
        </authorList>
    </citation>
    <scope>NUCLEOTIDE SEQUENCE</scope>
    <source>
        <strain evidence="15">TB6</strain>
    </source>
</reference>
<evidence type="ECO:0000256" key="2">
    <source>
        <dbReference type="ARBA" id="ARBA00022490"/>
    </source>
</evidence>
<name>A0AAJ4RE86_9BACT</name>
<evidence type="ECO:0000313" key="16">
    <source>
        <dbReference type="EMBL" id="ROR41162.1"/>
    </source>
</evidence>
<dbReference type="InterPro" id="IPR045864">
    <property type="entry name" value="aa-tRNA-synth_II/BPL/LPL"/>
</dbReference>
<dbReference type="GO" id="GO:0000049">
    <property type="term" value="F:tRNA binding"/>
    <property type="evidence" value="ECO:0007669"/>
    <property type="project" value="UniProtKB-KW"/>
</dbReference>
<dbReference type="FunFam" id="3.30.930.10:FF:000002">
    <property type="entry name" value="Threonine--tRNA ligase"/>
    <property type="match status" value="1"/>
</dbReference>
<reference evidence="16 17" key="2">
    <citation type="submission" date="2018-11" db="EMBL/GenBank/DDBJ databases">
        <title>Genomic Encyclopedia of Type Strains, Phase IV (KMG-IV): sequencing the most valuable type-strain genomes for metagenomic binning, comparative biology and taxonomic classification.</title>
        <authorList>
            <person name="Goeker M."/>
        </authorList>
    </citation>
    <scope>NUCLEOTIDE SEQUENCE [LARGE SCALE GENOMIC DNA]</scope>
    <source>
        <strain evidence="16 17">DSM 27783</strain>
    </source>
</reference>
<keyword evidence="2 13" id="KW-0963">Cytoplasm</keyword>
<feature type="domain" description="Aminoacyl-transfer RNA synthetases class-II family profile" evidence="14">
    <location>
        <begin position="238"/>
        <end position="510"/>
    </location>
</feature>
<dbReference type="HAMAP" id="MF_00184">
    <property type="entry name" value="Thr_tRNA_synth"/>
    <property type="match status" value="1"/>
</dbReference>
<dbReference type="SUPFAM" id="SSF55186">
    <property type="entry name" value="ThrRS/AlaRS common domain"/>
    <property type="match status" value="1"/>
</dbReference>
<dbReference type="FunFam" id="3.30.980.10:FF:000005">
    <property type="entry name" value="Threonyl-tRNA synthetase, mitochondrial"/>
    <property type="match status" value="1"/>
</dbReference>
<organism evidence="16 17">
    <name type="scientific">Caminibacter pacificus</name>
    <dbReference type="NCBI Taxonomy" id="1424653"/>
    <lineage>
        <taxon>Bacteria</taxon>
        <taxon>Pseudomonadati</taxon>
        <taxon>Campylobacterota</taxon>
        <taxon>Epsilonproteobacteria</taxon>
        <taxon>Nautiliales</taxon>
        <taxon>Nautiliaceae</taxon>
        <taxon>Caminibacter</taxon>
    </lineage>
</organism>
<dbReference type="InterPro" id="IPR036621">
    <property type="entry name" value="Anticodon-bd_dom_sf"/>
</dbReference>
<protein>
    <recommendedName>
        <fullName evidence="13">Threonine--tRNA ligase</fullName>
        <ecNumber evidence="13">6.1.1.3</ecNumber>
    </recommendedName>
    <alternativeName>
        <fullName evidence="13">Threonyl-tRNA synthetase</fullName>
        <shortName evidence="13">ThrRS</shortName>
    </alternativeName>
</protein>
<dbReference type="PRINTS" id="PR01047">
    <property type="entry name" value="TRNASYNTHTHR"/>
</dbReference>
<dbReference type="NCBIfam" id="TIGR00418">
    <property type="entry name" value="thrS"/>
    <property type="match status" value="1"/>
</dbReference>
<dbReference type="InterPro" id="IPR004154">
    <property type="entry name" value="Anticodon-bd"/>
</dbReference>
<dbReference type="GO" id="GO:0004829">
    <property type="term" value="F:threonine-tRNA ligase activity"/>
    <property type="evidence" value="ECO:0007669"/>
    <property type="project" value="UniProtKB-UniRule"/>
</dbReference>
<evidence type="ECO:0000256" key="4">
    <source>
        <dbReference type="ARBA" id="ARBA00022598"/>
    </source>
</evidence>
<evidence type="ECO:0000256" key="9">
    <source>
        <dbReference type="ARBA" id="ARBA00022884"/>
    </source>
</evidence>
<accession>A0AAJ4RE86</accession>
<evidence type="ECO:0000256" key="8">
    <source>
        <dbReference type="ARBA" id="ARBA00022840"/>
    </source>
</evidence>
<dbReference type="GO" id="GO:0016787">
    <property type="term" value="F:hydrolase activity"/>
    <property type="evidence" value="ECO:0007669"/>
    <property type="project" value="UniProtKB-KW"/>
</dbReference>
<keyword evidence="9 13" id="KW-0694">RNA-binding</keyword>
<dbReference type="Proteomes" id="UP000298805">
    <property type="component" value="Chromosome"/>
</dbReference>
<comment type="caution">
    <text evidence="13">Lacks conserved residue(s) required for the propagation of feature annotation.</text>
</comment>
<evidence type="ECO:0000256" key="6">
    <source>
        <dbReference type="ARBA" id="ARBA00022741"/>
    </source>
</evidence>
<keyword evidence="16" id="KW-0378">Hydrolase</keyword>
<evidence type="ECO:0000256" key="1">
    <source>
        <dbReference type="ARBA" id="ARBA00008226"/>
    </source>
</evidence>
<keyword evidence="18" id="KW-1185">Reference proteome</keyword>
<dbReference type="SMART" id="SM00863">
    <property type="entry name" value="tRNA_SAD"/>
    <property type="match status" value="1"/>
</dbReference>
<keyword evidence="8 13" id="KW-0067">ATP-binding</keyword>
<dbReference type="SUPFAM" id="SSF55681">
    <property type="entry name" value="Class II aaRS and biotin synthetases"/>
    <property type="match status" value="1"/>
</dbReference>
<dbReference type="CDD" id="cd00771">
    <property type="entry name" value="ThrRS_core"/>
    <property type="match status" value="1"/>
</dbReference>
<dbReference type="InterPro" id="IPR047246">
    <property type="entry name" value="ThrRS_anticodon"/>
</dbReference>
<evidence type="ECO:0000313" key="15">
    <source>
        <dbReference type="EMBL" id="QCI28127.1"/>
    </source>
</evidence>
<keyword evidence="6 13" id="KW-0547">Nucleotide-binding</keyword>
<dbReference type="RefSeq" id="WP_123352058.1">
    <property type="nucleotide sequence ID" value="NZ_CP027432.2"/>
</dbReference>
<evidence type="ECO:0000256" key="5">
    <source>
        <dbReference type="ARBA" id="ARBA00022723"/>
    </source>
</evidence>
<keyword evidence="4 13" id="KW-0436">Ligase</keyword>
<keyword evidence="11 13" id="KW-0030">Aminoacyl-tRNA synthetase</keyword>
<dbReference type="Gene3D" id="3.30.930.10">
    <property type="entry name" value="Bira Bifunctional Protein, Domain 2"/>
    <property type="match status" value="1"/>
</dbReference>
<comment type="subcellular location">
    <subcellularLocation>
        <location evidence="13">Cytoplasm</location>
    </subcellularLocation>
</comment>
<dbReference type="InterPro" id="IPR002320">
    <property type="entry name" value="Thr-tRNA-ligase_IIa"/>
</dbReference>
<dbReference type="EC" id="6.1.1.3" evidence="13"/>
<dbReference type="Gene3D" id="3.30.980.10">
    <property type="entry name" value="Threonyl-trna Synthetase, Chain A, domain 2"/>
    <property type="match status" value="1"/>
</dbReference>
<dbReference type="Proteomes" id="UP000272781">
    <property type="component" value="Unassembled WGS sequence"/>
</dbReference>
<evidence type="ECO:0000256" key="11">
    <source>
        <dbReference type="ARBA" id="ARBA00023146"/>
    </source>
</evidence>
<evidence type="ECO:0000313" key="17">
    <source>
        <dbReference type="Proteomes" id="UP000272781"/>
    </source>
</evidence>
<dbReference type="SUPFAM" id="SSF52954">
    <property type="entry name" value="Class II aaRS ABD-related"/>
    <property type="match status" value="1"/>
</dbReference>
<keyword evidence="3 13" id="KW-0820">tRNA-binding</keyword>
<comment type="catalytic activity">
    <reaction evidence="12 13">
        <text>tRNA(Thr) + L-threonine + ATP = L-threonyl-tRNA(Thr) + AMP + diphosphate + H(+)</text>
        <dbReference type="Rhea" id="RHEA:24624"/>
        <dbReference type="Rhea" id="RHEA-COMP:9670"/>
        <dbReference type="Rhea" id="RHEA-COMP:9704"/>
        <dbReference type="ChEBI" id="CHEBI:15378"/>
        <dbReference type="ChEBI" id="CHEBI:30616"/>
        <dbReference type="ChEBI" id="CHEBI:33019"/>
        <dbReference type="ChEBI" id="CHEBI:57926"/>
        <dbReference type="ChEBI" id="CHEBI:78442"/>
        <dbReference type="ChEBI" id="CHEBI:78534"/>
        <dbReference type="ChEBI" id="CHEBI:456215"/>
        <dbReference type="EC" id="6.1.1.3"/>
    </reaction>
</comment>
<feature type="binding site" evidence="13">
    <location>
        <position position="362"/>
    </location>
    <ligand>
        <name>Zn(2+)</name>
        <dbReference type="ChEBI" id="CHEBI:29105"/>
        <note>catalytic</note>
    </ligand>
</feature>
<keyword evidence="10 13" id="KW-0648">Protein biosynthesis</keyword>
<dbReference type="GO" id="GO:0005524">
    <property type="term" value="F:ATP binding"/>
    <property type="evidence" value="ECO:0007669"/>
    <property type="project" value="UniProtKB-UniRule"/>
</dbReference>
<dbReference type="PANTHER" id="PTHR11451:SF44">
    <property type="entry name" value="THREONINE--TRNA LIGASE, CHLOROPLASTIC_MITOCHONDRIAL 2"/>
    <property type="match status" value="1"/>
</dbReference>
<dbReference type="CDD" id="cd00860">
    <property type="entry name" value="ThrRS_anticodon"/>
    <property type="match status" value="1"/>
</dbReference>
<feature type="binding site" evidence="13">
    <location>
        <position position="311"/>
    </location>
    <ligand>
        <name>Zn(2+)</name>
        <dbReference type="ChEBI" id="CHEBI:29105"/>
        <note>catalytic</note>
    </ligand>
</feature>
<dbReference type="InterPro" id="IPR012947">
    <property type="entry name" value="tRNA_SAD"/>
</dbReference>
<dbReference type="Pfam" id="PF07973">
    <property type="entry name" value="tRNA_SAD"/>
    <property type="match status" value="1"/>
</dbReference>
<comment type="similarity">
    <text evidence="1 13">Belongs to the class-II aminoacyl-tRNA synthetase family.</text>
</comment>
<dbReference type="PROSITE" id="PS50862">
    <property type="entry name" value="AA_TRNA_LIGASE_II"/>
    <property type="match status" value="1"/>
</dbReference>
<evidence type="ECO:0000256" key="13">
    <source>
        <dbReference type="HAMAP-Rule" id="MF_00184"/>
    </source>
</evidence>
<evidence type="ECO:0000256" key="7">
    <source>
        <dbReference type="ARBA" id="ARBA00022833"/>
    </source>
</evidence>
<evidence type="ECO:0000256" key="10">
    <source>
        <dbReference type="ARBA" id="ARBA00022917"/>
    </source>
</evidence>
<dbReference type="Gene3D" id="3.30.54.20">
    <property type="match status" value="1"/>
</dbReference>
<gene>
    <name evidence="13" type="primary">thrS</name>
    <name evidence="15" type="ORF">C6V80_03905</name>
    <name evidence="16" type="ORF">EDC58_0646</name>
</gene>
<comment type="cofactor">
    <cofactor evidence="13">
        <name>Zn(2+)</name>
        <dbReference type="ChEBI" id="CHEBI:29105"/>
    </cofactor>
    <text evidence="13">Binds 1 zinc ion per subunit.</text>
</comment>
<evidence type="ECO:0000259" key="14">
    <source>
        <dbReference type="PROSITE" id="PS50862"/>
    </source>
</evidence>
<dbReference type="EMBL" id="CP027432">
    <property type="protein sequence ID" value="QCI28127.1"/>
    <property type="molecule type" value="Genomic_DNA"/>
</dbReference>
<keyword evidence="7 13" id="KW-0862">Zinc</keyword>
<reference evidence="18" key="1">
    <citation type="submission" date="2018-03" db="EMBL/GenBank/DDBJ databases">
        <title>A comparative analysis of the Nautiliaceae.</title>
        <authorList>
            <person name="Grosche A."/>
            <person name="Smedile F."/>
            <person name="Vetriani C."/>
        </authorList>
    </citation>
    <scope>NUCLEOTIDE SEQUENCE [LARGE SCALE GENOMIC DNA]</scope>
    <source>
        <strain evidence="18">TB6</strain>
    </source>
</reference>
<evidence type="ECO:0000313" key="18">
    <source>
        <dbReference type="Proteomes" id="UP000298805"/>
    </source>
</evidence>
<sequence length="612" mass="70823">MSDVIGYKIGDNIVDLQTIEAKNIDTSNATPIYFDDSEDALEIIRHSAAHLMAQAIKELYPDAKFYVGPTIENGFYYDLKTSEPISDKDLKNIEKKMKALAKKKFDITRYEITKDEAIEKFKDDELKQEVLKMIPGDTVSIYKQGDFEDLCRGPHVPNTKYLQNVKLQKVAGAYLGGDSSKEMLTRIYGTAFATKDALQKYLKMLEEAQKRDHRKLGTELELWMFDEEIGAGMPIWLPKGALLRGNLEKLLYSAHIRREYDPVRGPELLRSHMWKISGHYYNYKENMYFTEIEHDDPNKPAEEYGIKPMNCLAHVKIFGHKTRSYKELPLRFFEFGTVHRHEKSGVLHGLLRVREFTQDDAHIFCRPDQIEEEVIKVLDFVDSIMQRFGFEYEMEISTRPEKSIGSDEIWEKATNALKAALNKLGREYGIDEGGGAFYGPKIDIKITDAIGRKWQCGTIQVDFNLPERFDISYIDENNERKRPVMIHRAIIGSFERFIAILTEHYAGEFPTFIAPIKAIFVPIGEKHIDYAKEIQKELLENDLKTEIYASNDSLNKRIRNAEKQRVGYVVIIGDEEVENGTVAIRDRRKREQYKMTKGEFVEMIKKLSEVKL</sequence>
<evidence type="ECO:0000256" key="12">
    <source>
        <dbReference type="ARBA" id="ARBA00049515"/>
    </source>
</evidence>
<comment type="subunit">
    <text evidence="13">Homodimer.</text>
</comment>
<dbReference type="InterPro" id="IPR002314">
    <property type="entry name" value="aa-tRNA-synt_IIb"/>
</dbReference>
<dbReference type="AlphaFoldDB" id="A0AAJ4RE86"/>
<dbReference type="Pfam" id="PF00587">
    <property type="entry name" value="tRNA-synt_2b"/>
    <property type="match status" value="1"/>
</dbReference>
<dbReference type="Gene3D" id="3.40.50.800">
    <property type="entry name" value="Anticodon-binding domain"/>
    <property type="match status" value="1"/>
</dbReference>